<feature type="transmembrane region" description="Helical" evidence="1">
    <location>
        <begin position="106"/>
        <end position="127"/>
    </location>
</feature>
<keyword evidence="1" id="KW-1133">Transmembrane helix</keyword>
<accession>A0A6N3HUJ6</accession>
<name>A0A6N3HUJ6_9ENTR</name>
<gene>
    <name evidence="2" type="ORF">EMLFYP7_04458</name>
</gene>
<organism evidence="2">
    <name type="scientific">Phytobacter massiliensis</name>
    <dbReference type="NCBI Taxonomy" id="1485952"/>
    <lineage>
        <taxon>Bacteria</taxon>
        <taxon>Pseudomonadati</taxon>
        <taxon>Pseudomonadota</taxon>
        <taxon>Gammaproteobacteria</taxon>
        <taxon>Enterobacterales</taxon>
        <taxon>Enterobacteriaceae</taxon>
        <taxon>Phytobacter</taxon>
    </lineage>
</organism>
<reference evidence="2" key="1">
    <citation type="submission" date="2019-11" db="EMBL/GenBank/DDBJ databases">
        <authorList>
            <person name="Feng L."/>
        </authorList>
    </citation>
    <scope>NUCLEOTIDE SEQUENCE</scope>
    <source>
        <strain evidence="2">EMassiliensisLFYP7</strain>
    </source>
</reference>
<keyword evidence="1" id="KW-0812">Transmembrane</keyword>
<protein>
    <recommendedName>
        <fullName evidence="3">NAD synthetase</fullName>
    </recommendedName>
</protein>
<keyword evidence="1" id="KW-0472">Membrane</keyword>
<dbReference type="EMBL" id="CACRTZ010000037">
    <property type="protein sequence ID" value="VYU80575.1"/>
    <property type="molecule type" value="Genomic_DNA"/>
</dbReference>
<evidence type="ECO:0000313" key="2">
    <source>
        <dbReference type="EMBL" id="VYU80575.1"/>
    </source>
</evidence>
<sequence length="319" mass="34156">MPLPGQSLDRTLPSYDFARQMGQLYNNDIDFKAFADRLDCQRDLYGVGIIYAEGKQRWLVRPSRRIGSDLTSVSHVVVTKVESTTRQPAEKAMLETVSAPSLATEIGTTALSCGAMVVTLLMTIGAGMTVPFTAGGTGIFVGISAAGTVATGAQCFIGAARLYAIHEGHGSDVVWLDSQDWYIATTTALDVISMAAAGTALAKTLKIYKTMRGATQLKAIDWLKSLPREERKRITEDIIRARNPGISNAGVKAAIRSGSYPKRFPSEDLQRTLQRALIDAAVNASAFAGSAAGGTIRNPQNIPTTAKYAFGLIQSFSPF</sequence>
<dbReference type="RefSeq" id="WP_044175953.1">
    <property type="nucleotide sequence ID" value="NZ_CABKSF010000001.1"/>
</dbReference>
<dbReference type="OrthoDB" id="6828104at2"/>
<evidence type="ECO:0000256" key="1">
    <source>
        <dbReference type="SAM" id="Phobius"/>
    </source>
</evidence>
<proteinExistence type="predicted"/>
<feature type="transmembrane region" description="Helical" evidence="1">
    <location>
        <begin position="139"/>
        <end position="161"/>
    </location>
</feature>
<evidence type="ECO:0008006" key="3">
    <source>
        <dbReference type="Google" id="ProtNLM"/>
    </source>
</evidence>
<dbReference type="AlphaFoldDB" id="A0A6N3HUJ6"/>
<feature type="transmembrane region" description="Helical" evidence="1">
    <location>
        <begin position="181"/>
        <end position="202"/>
    </location>
</feature>